<gene>
    <name evidence="3" type="ORF">RND71_007457</name>
</gene>
<feature type="transmembrane region" description="Helical" evidence="1">
    <location>
        <begin position="82"/>
        <end position="102"/>
    </location>
</feature>
<keyword evidence="1" id="KW-0472">Membrane</keyword>
<accession>A0AAE1SJ35</accession>
<comment type="caution">
    <text evidence="3">The sequence shown here is derived from an EMBL/GenBank/DDBJ whole genome shotgun (WGS) entry which is preliminary data.</text>
</comment>
<feature type="transmembrane region" description="Helical" evidence="1">
    <location>
        <begin position="109"/>
        <end position="128"/>
    </location>
</feature>
<reference evidence="3" key="1">
    <citation type="submission" date="2023-12" db="EMBL/GenBank/DDBJ databases">
        <title>Genome assembly of Anisodus tanguticus.</title>
        <authorList>
            <person name="Wang Y.-J."/>
        </authorList>
    </citation>
    <scope>NUCLEOTIDE SEQUENCE</scope>
    <source>
        <strain evidence="3">KB-2021</strain>
        <tissue evidence="3">Leaf</tissue>
    </source>
</reference>
<organism evidence="3 4">
    <name type="scientific">Anisodus tanguticus</name>
    <dbReference type="NCBI Taxonomy" id="243964"/>
    <lineage>
        <taxon>Eukaryota</taxon>
        <taxon>Viridiplantae</taxon>
        <taxon>Streptophyta</taxon>
        <taxon>Embryophyta</taxon>
        <taxon>Tracheophyta</taxon>
        <taxon>Spermatophyta</taxon>
        <taxon>Magnoliopsida</taxon>
        <taxon>eudicotyledons</taxon>
        <taxon>Gunneridae</taxon>
        <taxon>Pentapetalae</taxon>
        <taxon>asterids</taxon>
        <taxon>lamiids</taxon>
        <taxon>Solanales</taxon>
        <taxon>Solanaceae</taxon>
        <taxon>Solanoideae</taxon>
        <taxon>Hyoscyameae</taxon>
        <taxon>Anisodus</taxon>
    </lineage>
</organism>
<keyword evidence="1" id="KW-1133">Transmembrane helix</keyword>
<feature type="transmembrane region" description="Helical" evidence="1">
    <location>
        <begin position="35"/>
        <end position="52"/>
    </location>
</feature>
<sequence>MFQQVLPRRKIKSGRFVDFLKYDMDRDGAESIREVLIVIMMLVAMLTFQAALNPPGNLQQQHPINDTAASSTEHLIQYSSHIFLFFNSLGFFISLHVFHVVTRVFPLRLELLLSVFALGITYISCLIIKLPTYFCYYLCVGMPLSLVFALSLSRTANLRPRKITTAHPSWVNHS</sequence>
<dbReference type="InterPro" id="IPR026961">
    <property type="entry name" value="PGG_dom"/>
</dbReference>
<dbReference type="Pfam" id="PF13962">
    <property type="entry name" value="PGG"/>
    <property type="match status" value="1"/>
</dbReference>
<feature type="transmembrane region" description="Helical" evidence="1">
    <location>
        <begin position="134"/>
        <end position="152"/>
    </location>
</feature>
<keyword evidence="4" id="KW-1185">Reference proteome</keyword>
<evidence type="ECO:0000313" key="4">
    <source>
        <dbReference type="Proteomes" id="UP001291623"/>
    </source>
</evidence>
<evidence type="ECO:0000313" key="3">
    <source>
        <dbReference type="EMBL" id="KAK4372073.1"/>
    </source>
</evidence>
<keyword evidence="1" id="KW-0812">Transmembrane</keyword>
<name>A0AAE1SJ35_9SOLA</name>
<evidence type="ECO:0000259" key="2">
    <source>
        <dbReference type="Pfam" id="PF13962"/>
    </source>
</evidence>
<feature type="domain" description="PGG" evidence="2">
    <location>
        <begin position="30"/>
        <end position="126"/>
    </location>
</feature>
<proteinExistence type="predicted"/>
<dbReference type="AlphaFoldDB" id="A0AAE1SJ35"/>
<evidence type="ECO:0000256" key="1">
    <source>
        <dbReference type="SAM" id="Phobius"/>
    </source>
</evidence>
<protein>
    <recommendedName>
        <fullName evidence="2">PGG domain-containing protein</fullName>
    </recommendedName>
</protein>
<dbReference type="EMBL" id="JAVYJV010000004">
    <property type="protein sequence ID" value="KAK4372073.1"/>
    <property type="molecule type" value="Genomic_DNA"/>
</dbReference>
<dbReference type="Proteomes" id="UP001291623">
    <property type="component" value="Unassembled WGS sequence"/>
</dbReference>